<name>A7EUR0_SCLS1</name>
<dbReference type="AlphaFoldDB" id="A7EUR0"/>
<keyword evidence="3" id="KW-1185">Reference proteome</keyword>
<evidence type="ECO:0000256" key="1">
    <source>
        <dbReference type="SAM" id="MobiDB-lite"/>
    </source>
</evidence>
<dbReference type="InParanoid" id="A7EUR0"/>
<gene>
    <name evidence="2" type="ORF">SS1G_09068</name>
</gene>
<organism evidence="2 3">
    <name type="scientific">Sclerotinia sclerotiorum (strain ATCC 18683 / 1980 / Ss-1)</name>
    <name type="common">White mold</name>
    <name type="synonym">Whetzelinia sclerotiorum</name>
    <dbReference type="NCBI Taxonomy" id="665079"/>
    <lineage>
        <taxon>Eukaryota</taxon>
        <taxon>Fungi</taxon>
        <taxon>Dikarya</taxon>
        <taxon>Ascomycota</taxon>
        <taxon>Pezizomycotina</taxon>
        <taxon>Leotiomycetes</taxon>
        <taxon>Helotiales</taxon>
        <taxon>Sclerotiniaceae</taxon>
        <taxon>Sclerotinia</taxon>
    </lineage>
</organism>
<dbReference type="EMBL" id="CH476632">
    <property type="protein sequence ID" value="EDN93202.1"/>
    <property type="molecule type" value="Genomic_DNA"/>
</dbReference>
<dbReference type="Proteomes" id="UP000001312">
    <property type="component" value="Unassembled WGS sequence"/>
</dbReference>
<accession>A7EUR0</accession>
<dbReference type="GeneID" id="5486243"/>
<dbReference type="RefSeq" id="XP_001590303.1">
    <property type="nucleotide sequence ID" value="XM_001590253.1"/>
</dbReference>
<reference evidence="3" key="1">
    <citation type="journal article" date="2011" name="PLoS Genet.">
        <title>Genomic analysis of the necrotrophic fungal pathogens Sclerotinia sclerotiorum and Botrytis cinerea.</title>
        <authorList>
            <person name="Amselem J."/>
            <person name="Cuomo C.A."/>
            <person name="van Kan J.A."/>
            <person name="Viaud M."/>
            <person name="Benito E.P."/>
            <person name="Couloux A."/>
            <person name="Coutinho P.M."/>
            <person name="de Vries R.P."/>
            <person name="Dyer P.S."/>
            <person name="Fillinger S."/>
            <person name="Fournier E."/>
            <person name="Gout L."/>
            <person name="Hahn M."/>
            <person name="Kohn L."/>
            <person name="Lapalu N."/>
            <person name="Plummer K.M."/>
            <person name="Pradier J.M."/>
            <person name="Quevillon E."/>
            <person name="Sharon A."/>
            <person name="Simon A."/>
            <person name="ten Have A."/>
            <person name="Tudzynski B."/>
            <person name="Tudzynski P."/>
            <person name="Wincker P."/>
            <person name="Andrew M."/>
            <person name="Anthouard V."/>
            <person name="Beever R.E."/>
            <person name="Beffa R."/>
            <person name="Benoit I."/>
            <person name="Bouzid O."/>
            <person name="Brault B."/>
            <person name="Chen Z."/>
            <person name="Choquer M."/>
            <person name="Collemare J."/>
            <person name="Cotton P."/>
            <person name="Danchin E.G."/>
            <person name="Da Silva C."/>
            <person name="Gautier A."/>
            <person name="Giraud C."/>
            <person name="Giraud T."/>
            <person name="Gonzalez C."/>
            <person name="Grossetete S."/>
            <person name="Guldener U."/>
            <person name="Henrissat B."/>
            <person name="Howlett B.J."/>
            <person name="Kodira C."/>
            <person name="Kretschmer M."/>
            <person name="Lappartient A."/>
            <person name="Leroch M."/>
            <person name="Levis C."/>
            <person name="Mauceli E."/>
            <person name="Neuveglise C."/>
            <person name="Oeser B."/>
            <person name="Pearson M."/>
            <person name="Poulain J."/>
            <person name="Poussereau N."/>
            <person name="Quesneville H."/>
            <person name="Rascle C."/>
            <person name="Schumacher J."/>
            <person name="Segurens B."/>
            <person name="Sexton A."/>
            <person name="Silva E."/>
            <person name="Sirven C."/>
            <person name="Soanes D.M."/>
            <person name="Talbot N.J."/>
            <person name="Templeton M."/>
            <person name="Yandava C."/>
            <person name="Yarden O."/>
            <person name="Zeng Q."/>
            <person name="Rollins J.A."/>
            <person name="Lebrun M.H."/>
            <person name="Dickman M."/>
        </authorList>
    </citation>
    <scope>NUCLEOTIDE SEQUENCE [LARGE SCALE GENOMIC DNA]</scope>
    <source>
        <strain evidence="3">ATCC 18683 / 1980 / Ss-1</strain>
    </source>
</reference>
<dbReference type="KEGG" id="ssl:SS1G_09068"/>
<feature type="region of interest" description="Disordered" evidence="1">
    <location>
        <begin position="1"/>
        <end position="73"/>
    </location>
</feature>
<sequence>MYKKAYPTRRMGGPRADLPTPSWQAYPDLDQDTDQPAVCREKGKHLQQKASSSPSSRLHRHNGVLKKPETNKSTMFETSNFGIQGNLMSSSRNGSFLGVGSIGQGYSCCMLMKLIEYQDGQGETIPY</sequence>
<evidence type="ECO:0000313" key="2">
    <source>
        <dbReference type="EMBL" id="EDN93202.1"/>
    </source>
</evidence>
<protein>
    <submittedName>
        <fullName evidence="2">Uncharacterized protein</fullName>
    </submittedName>
</protein>
<evidence type="ECO:0000313" key="3">
    <source>
        <dbReference type="Proteomes" id="UP000001312"/>
    </source>
</evidence>
<proteinExistence type="predicted"/>